<evidence type="ECO:0000259" key="10">
    <source>
        <dbReference type="Pfam" id="PF21694"/>
    </source>
</evidence>
<dbReference type="GO" id="GO:0003887">
    <property type="term" value="F:DNA-directed DNA polymerase activity"/>
    <property type="evidence" value="ECO:0007669"/>
    <property type="project" value="UniProtKB-KW"/>
</dbReference>
<dbReference type="STRING" id="1232681.ADIS_2784"/>
<dbReference type="Gene3D" id="1.10.8.60">
    <property type="match status" value="1"/>
</dbReference>
<dbReference type="AlphaFoldDB" id="R7ZRH0"/>
<evidence type="ECO:0000256" key="6">
    <source>
        <dbReference type="ARBA" id="ARBA00022932"/>
    </source>
</evidence>
<dbReference type="PANTHER" id="PTHR34388:SF1">
    <property type="entry name" value="DNA POLYMERASE III SUBUNIT DELTA"/>
    <property type="match status" value="1"/>
</dbReference>
<dbReference type="InterPro" id="IPR027417">
    <property type="entry name" value="P-loop_NTPase"/>
</dbReference>
<dbReference type="NCBIfam" id="TIGR01128">
    <property type="entry name" value="holA"/>
    <property type="match status" value="1"/>
</dbReference>
<evidence type="ECO:0000256" key="4">
    <source>
        <dbReference type="ARBA" id="ARBA00022695"/>
    </source>
</evidence>
<dbReference type="PATRIC" id="fig|1288963.3.peg.2773"/>
<dbReference type="Pfam" id="PF21694">
    <property type="entry name" value="DNA_pol3_delta_C"/>
    <property type="match status" value="1"/>
</dbReference>
<accession>R7ZRH0</accession>
<evidence type="ECO:0000256" key="2">
    <source>
        <dbReference type="ARBA" id="ARBA00017703"/>
    </source>
</evidence>
<dbReference type="OrthoDB" id="1172326at2"/>
<dbReference type="GO" id="GO:0006261">
    <property type="term" value="P:DNA-templated DNA replication"/>
    <property type="evidence" value="ECO:0007669"/>
    <property type="project" value="TreeGrafter"/>
</dbReference>
<dbReference type="Pfam" id="PF06144">
    <property type="entry name" value="DNA_pol3_delta"/>
    <property type="match status" value="1"/>
</dbReference>
<dbReference type="EMBL" id="AQHR01000080">
    <property type="protein sequence ID" value="EON76725.1"/>
    <property type="molecule type" value="Genomic_DNA"/>
</dbReference>
<evidence type="ECO:0000313" key="12">
    <source>
        <dbReference type="Proteomes" id="UP000013909"/>
    </source>
</evidence>
<dbReference type="SUPFAM" id="SSF48019">
    <property type="entry name" value="post-AAA+ oligomerization domain-like"/>
    <property type="match status" value="1"/>
</dbReference>
<dbReference type="InterPro" id="IPR048466">
    <property type="entry name" value="DNA_pol3_delta-like_C"/>
</dbReference>
<dbReference type="SUPFAM" id="SSF52540">
    <property type="entry name" value="P-loop containing nucleoside triphosphate hydrolases"/>
    <property type="match status" value="1"/>
</dbReference>
<keyword evidence="5" id="KW-0235">DNA replication</keyword>
<dbReference type="RefSeq" id="WP_010854918.1">
    <property type="nucleotide sequence ID" value="NZ_AQHR01000080.1"/>
</dbReference>
<comment type="caution">
    <text evidence="11">The sequence shown here is derived from an EMBL/GenBank/DDBJ whole genome shotgun (WGS) entry which is preliminary data.</text>
</comment>
<keyword evidence="12" id="KW-1185">Reference proteome</keyword>
<feature type="domain" description="DNA polymerase III delta subunit-like C-terminal" evidence="10">
    <location>
        <begin position="216"/>
        <end position="319"/>
    </location>
</feature>
<evidence type="ECO:0000256" key="3">
    <source>
        <dbReference type="ARBA" id="ARBA00022679"/>
    </source>
</evidence>
<dbReference type="Gene3D" id="3.40.50.300">
    <property type="entry name" value="P-loop containing nucleotide triphosphate hydrolases"/>
    <property type="match status" value="1"/>
</dbReference>
<protein>
    <recommendedName>
        <fullName evidence="2">DNA polymerase III subunit delta</fullName>
        <ecNumber evidence="1">2.7.7.7</ecNumber>
    </recommendedName>
</protein>
<sequence>MPSTPESVFKDLKNGKFAPVYFIQGEEPYFIDKLTHYIENHAIPLQDRGFNQVVMYGKDVNLSTVITNAKRFPMMADRQVVIVKEAQLIEDLGKESGDNLLISYLKNPLPSTILVFAHKYKTVDGRKALGKELDKHAVLVKSDKVPEYKLSPYIEEYIREKGFSIDPKASQVLAESIGSNLEVLTNEIDKMLINFPDPVKITTDHIQRYIGISKEYNTFELTKALSFRDVVKANAIIQYFAQNPKSNPLIPIITVLFIHFNRILLVYGNKNLGDRELAGVLKVNPFFVKEYVTAAKNYSLGKVIDIIGYLREADIRSKGVDTYMESSQILKELVFKVLH</sequence>
<evidence type="ECO:0000256" key="8">
    <source>
        <dbReference type="ARBA" id="ARBA00049244"/>
    </source>
</evidence>
<dbReference type="GO" id="GO:0009360">
    <property type="term" value="C:DNA polymerase III complex"/>
    <property type="evidence" value="ECO:0007669"/>
    <property type="project" value="InterPro"/>
</dbReference>
<organism evidence="11 12">
    <name type="scientific">Lunatimonas lonarensis</name>
    <dbReference type="NCBI Taxonomy" id="1232681"/>
    <lineage>
        <taxon>Bacteria</taxon>
        <taxon>Pseudomonadati</taxon>
        <taxon>Bacteroidota</taxon>
        <taxon>Cytophagia</taxon>
        <taxon>Cytophagales</taxon>
        <taxon>Cyclobacteriaceae</taxon>
    </lineage>
</organism>
<feature type="domain" description="DNA polymerase III delta N-terminal" evidence="9">
    <location>
        <begin position="21"/>
        <end position="141"/>
    </location>
</feature>
<proteinExistence type="inferred from homology"/>
<comment type="similarity">
    <text evidence="7">Belongs to the DNA polymerase HolA subunit family.</text>
</comment>
<dbReference type="InterPro" id="IPR008921">
    <property type="entry name" value="DNA_pol3_clamp-load_cplx_C"/>
</dbReference>
<evidence type="ECO:0000256" key="1">
    <source>
        <dbReference type="ARBA" id="ARBA00012417"/>
    </source>
</evidence>
<keyword evidence="4 11" id="KW-0548">Nucleotidyltransferase</keyword>
<keyword evidence="6" id="KW-0239">DNA-directed DNA polymerase</keyword>
<dbReference type="Gene3D" id="1.20.272.10">
    <property type="match status" value="1"/>
</dbReference>
<evidence type="ECO:0000256" key="5">
    <source>
        <dbReference type="ARBA" id="ARBA00022705"/>
    </source>
</evidence>
<reference evidence="11 12" key="1">
    <citation type="submission" date="2013-02" db="EMBL/GenBank/DDBJ databases">
        <title>A novel strain isolated from Lonar lake, Maharashtra, India.</title>
        <authorList>
            <person name="Singh A."/>
        </authorList>
    </citation>
    <scope>NUCLEOTIDE SEQUENCE [LARGE SCALE GENOMIC DNA]</scope>
    <source>
        <strain evidence="11 12">AK24</strain>
    </source>
</reference>
<dbReference type="EC" id="2.7.7.7" evidence="1"/>
<evidence type="ECO:0000256" key="7">
    <source>
        <dbReference type="ARBA" id="ARBA00034754"/>
    </source>
</evidence>
<dbReference type="InterPro" id="IPR005790">
    <property type="entry name" value="DNA_polIII_delta"/>
</dbReference>
<comment type="catalytic activity">
    <reaction evidence="8">
        <text>DNA(n) + a 2'-deoxyribonucleoside 5'-triphosphate = DNA(n+1) + diphosphate</text>
        <dbReference type="Rhea" id="RHEA:22508"/>
        <dbReference type="Rhea" id="RHEA-COMP:17339"/>
        <dbReference type="Rhea" id="RHEA-COMP:17340"/>
        <dbReference type="ChEBI" id="CHEBI:33019"/>
        <dbReference type="ChEBI" id="CHEBI:61560"/>
        <dbReference type="ChEBI" id="CHEBI:173112"/>
        <dbReference type="EC" id="2.7.7.7"/>
    </reaction>
</comment>
<gene>
    <name evidence="11" type="ORF">ADIS_2784</name>
</gene>
<keyword evidence="3 11" id="KW-0808">Transferase</keyword>
<evidence type="ECO:0000259" key="9">
    <source>
        <dbReference type="Pfam" id="PF06144"/>
    </source>
</evidence>
<name>R7ZRH0_9BACT</name>
<dbReference type="InterPro" id="IPR010372">
    <property type="entry name" value="DNA_pol3_delta_N"/>
</dbReference>
<dbReference type="GO" id="GO:0003677">
    <property type="term" value="F:DNA binding"/>
    <property type="evidence" value="ECO:0007669"/>
    <property type="project" value="InterPro"/>
</dbReference>
<dbReference type="Proteomes" id="UP000013909">
    <property type="component" value="Unassembled WGS sequence"/>
</dbReference>
<evidence type="ECO:0000313" key="11">
    <source>
        <dbReference type="EMBL" id="EON76725.1"/>
    </source>
</evidence>
<dbReference type="PANTHER" id="PTHR34388">
    <property type="entry name" value="DNA POLYMERASE III SUBUNIT DELTA"/>
    <property type="match status" value="1"/>
</dbReference>